<sequence>MMPDPQVRTATKTRTRPRRLSACHRHPSEPVTGFCALCLRDRLAGLDSSSGQVEVEKVVVTSRRTRGHGVASSSAAAPELRRSKSVAAEKGEVLNALATDPRRKSCDVRSRSSLSDLFVVDDTRKRGNGAVRVESKNLGFSSIAEPVLEMKEDEGDEGIEDDDDDDDEIRVSDDVIVRNEVDDDEISEDEGDLKTMKEFIDMELQNKRRNFWEAASVFSQKLRKWRQKQKEKKETRGCNGGTDTARSNLGQFRDTQSEAADYGFGRRSCDTEPRFSIDAHRMSVEDPRFSFDEHRASWDGYMIARTIPRLTPMLSIVDNMMLAPVNRGTAMENLQMHSISEDGASSGGSAQSNSDSSTSKGSSSSSMKSSSTKTAGLGSDDLKSASNARVSPANDVIFQGTKLVITERELKDWHMNSIKNSNIESVSNPPISSSTTVIASNGNKKAMTSRWRKVCNLWGHKYKLGGKKNGEDIPENPEKNGAFANRNNEIDGFERGNSSGKLVRNASSVNSRNRSELHQSGREGGKKNRDEFVLDRTRSTRYSTSDLDSGLLRLYLTPFRNSRKSKSGKGRGRNLSPSMATNGLQLN</sequence>
<organism evidence="1 2">
    <name type="scientific">Arctium lappa</name>
    <name type="common">Greater burdock</name>
    <name type="synonym">Lappa major</name>
    <dbReference type="NCBI Taxonomy" id="4217"/>
    <lineage>
        <taxon>Eukaryota</taxon>
        <taxon>Viridiplantae</taxon>
        <taxon>Streptophyta</taxon>
        <taxon>Embryophyta</taxon>
        <taxon>Tracheophyta</taxon>
        <taxon>Spermatophyta</taxon>
        <taxon>Magnoliopsida</taxon>
        <taxon>eudicotyledons</taxon>
        <taxon>Gunneridae</taxon>
        <taxon>Pentapetalae</taxon>
        <taxon>asterids</taxon>
        <taxon>campanulids</taxon>
        <taxon>Asterales</taxon>
        <taxon>Asteraceae</taxon>
        <taxon>Carduoideae</taxon>
        <taxon>Cardueae</taxon>
        <taxon>Arctiinae</taxon>
        <taxon>Arctium</taxon>
    </lineage>
</organism>
<dbReference type="Proteomes" id="UP001055879">
    <property type="component" value="Linkage Group LG17"/>
</dbReference>
<reference evidence="2" key="1">
    <citation type="journal article" date="2022" name="Mol. Ecol. Resour.">
        <title>The genomes of chicory, endive, great burdock and yacon provide insights into Asteraceae palaeo-polyploidization history and plant inulin production.</title>
        <authorList>
            <person name="Fan W."/>
            <person name="Wang S."/>
            <person name="Wang H."/>
            <person name="Wang A."/>
            <person name="Jiang F."/>
            <person name="Liu H."/>
            <person name="Zhao H."/>
            <person name="Xu D."/>
            <person name="Zhang Y."/>
        </authorList>
    </citation>
    <scope>NUCLEOTIDE SEQUENCE [LARGE SCALE GENOMIC DNA]</scope>
    <source>
        <strain evidence="2">cv. Niubang</strain>
    </source>
</reference>
<accession>A0ACB8XNE2</accession>
<evidence type="ECO:0000313" key="2">
    <source>
        <dbReference type="Proteomes" id="UP001055879"/>
    </source>
</evidence>
<name>A0ACB8XNE2_ARCLA</name>
<evidence type="ECO:0000313" key="1">
    <source>
        <dbReference type="EMBL" id="KAI3667726.1"/>
    </source>
</evidence>
<gene>
    <name evidence="1" type="ORF">L6452_42795</name>
</gene>
<reference evidence="1 2" key="2">
    <citation type="journal article" date="2022" name="Mol. Ecol. Resour.">
        <title>The genomes of chicory, endive, great burdock and yacon provide insights into Asteraceae paleo-polyploidization history and plant inulin production.</title>
        <authorList>
            <person name="Fan W."/>
            <person name="Wang S."/>
            <person name="Wang H."/>
            <person name="Wang A."/>
            <person name="Jiang F."/>
            <person name="Liu H."/>
            <person name="Zhao H."/>
            <person name="Xu D."/>
            <person name="Zhang Y."/>
        </authorList>
    </citation>
    <scope>NUCLEOTIDE SEQUENCE [LARGE SCALE GENOMIC DNA]</scope>
    <source>
        <strain evidence="2">cv. Niubang</strain>
    </source>
</reference>
<keyword evidence="2" id="KW-1185">Reference proteome</keyword>
<comment type="caution">
    <text evidence="1">The sequence shown here is derived from an EMBL/GenBank/DDBJ whole genome shotgun (WGS) entry which is preliminary data.</text>
</comment>
<dbReference type="EMBL" id="CM042063">
    <property type="protein sequence ID" value="KAI3667726.1"/>
    <property type="molecule type" value="Genomic_DNA"/>
</dbReference>
<protein>
    <submittedName>
        <fullName evidence="1">Uncharacterized protein</fullName>
    </submittedName>
</protein>
<proteinExistence type="predicted"/>